<evidence type="ECO:0000256" key="10">
    <source>
        <dbReference type="ARBA" id="ARBA00023004"/>
    </source>
</evidence>
<dbReference type="KEGG" id="mlac:CP520_01565"/>
<dbReference type="Pfam" id="PF01467">
    <property type="entry name" value="CTP_transf_like"/>
    <property type="match status" value="1"/>
</dbReference>
<dbReference type="GO" id="GO:0004515">
    <property type="term" value="F:nicotinate-nucleotide adenylyltransferase activity"/>
    <property type="evidence" value="ECO:0007669"/>
    <property type="project" value="UniProtKB-UniRule"/>
</dbReference>
<dbReference type="GO" id="GO:0005524">
    <property type="term" value="F:ATP binding"/>
    <property type="evidence" value="ECO:0007669"/>
    <property type="project" value="UniProtKB-KW"/>
</dbReference>
<keyword evidence="9 14" id="KW-0067">ATP-binding</keyword>
<dbReference type="RefSeq" id="WP_096862732.1">
    <property type="nucleotide sequence ID" value="NZ_CP023668.1"/>
</dbReference>
<comment type="similarity">
    <text evidence="14">Belongs to the NadD family.</text>
</comment>
<evidence type="ECO:0000256" key="2">
    <source>
        <dbReference type="ARBA" id="ARBA00005019"/>
    </source>
</evidence>
<dbReference type="InterPro" id="IPR003607">
    <property type="entry name" value="HD/PDEase_dom"/>
</dbReference>
<dbReference type="InterPro" id="IPR005249">
    <property type="entry name" value="YqeK"/>
</dbReference>
<dbReference type="EC" id="2.7.7.18" evidence="14"/>
<evidence type="ECO:0000256" key="9">
    <source>
        <dbReference type="ARBA" id="ARBA00022840"/>
    </source>
</evidence>
<keyword evidence="7 14" id="KW-0547">Nucleotide-binding</keyword>
<evidence type="ECO:0000256" key="6">
    <source>
        <dbReference type="ARBA" id="ARBA00022723"/>
    </source>
</evidence>
<comment type="catalytic activity">
    <reaction evidence="12 14">
        <text>nicotinate beta-D-ribonucleotide + ATP + H(+) = deamido-NAD(+) + diphosphate</text>
        <dbReference type="Rhea" id="RHEA:22860"/>
        <dbReference type="ChEBI" id="CHEBI:15378"/>
        <dbReference type="ChEBI" id="CHEBI:30616"/>
        <dbReference type="ChEBI" id="CHEBI:33019"/>
        <dbReference type="ChEBI" id="CHEBI:57502"/>
        <dbReference type="ChEBI" id="CHEBI:58437"/>
        <dbReference type="EC" id="2.7.7.18"/>
    </reaction>
</comment>
<dbReference type="SUPFAM" id="SSF52374">
    <property type="entry name" value="Nucleotidylyl transferase"/>
    <property type="match status" value="1"/>
</dbReference>
<evidence type="ECO:0000313" key="15">
    <source>
        <dbReference type="EMBL" id="ATG97444.1"/>
    </source>
</evidence>
<evidence type="ECO:0000256" key="14">
    <source>
        <dbReference type="HAMAP-Rule" id="MF_00244"/>
    </source>
</evidence>
<dbReference type="HAMAP" id="MF_00244">
    <property type="entry name" value="NaMN_adenylyltr"/>
    <property type="match status" value="1"/>
</dbReference>
<dbReference type="InterPro" id="IPR014729">
    <property type="entry name" value="Rossmann-like_a/b/a_fold"/>
</dbReference>
<dbReference type="Gene3D" id="3.40.50.620">
    <property type="entry name" value="HUPs"/>
    <property type="match status" value="1"/>
</dbReference>
<dbReference type="OrthoDB" id="5295945at2"/>
<dbReference type="NCBIfam" id="TIGR00482">
    <property type="entry name" value="nicotinate (nicotinamide) nucleotide adenylyltransferase"/>
    <property type="match status" value="1"/>
</dbReference>
<keyword evidence="6" id="KW-0479">Metal-binding</keyword>
<keyword evidence="5 14" id="KW-0548">Nucleotidyltransferase</keyword>
<protein>
    <recommendedName>
        <fullName evidence="14">Probable nicotinate-nucleotide adenylyltransferase</fullName>
        <ecNumber evidence="14">2.7.7.18</ecNumber>
    </recommendedName>
    <alternativeName>
        <fullName evidence="14">Deamido-NAD(+) diphosphorylase</fullName>
    </alternativeName>
    <alternativeName>
        <fullName evidence="14">Deamido-NAD(+) pyrophosphorylase</fullName>
    </alternativeName>
    <alternativeName>
        <fullName evidence="14">Nicotinate mononucleotide adenylyltransferase</fullName>
        <shortName evidence="14">NaMN adenylyltransferase</shortName>
    </alternativeName>
</protein>
<sequence>MSTKKKIALFGGTFDPVHTDHCNIAIACHDKLGFDEVWMIPTYLNPFKTEQNSTVEDRLAMLRILEKEHSFIKINQYEIMKTKPSYTYQTVEYIKNYYKNEDFEFCFVMGSDQLDHFEEWNHFDELIKMIDFKVFKRSDDYNHEIVDKYHLEVFDFDRVGLSSTEIRHLEKLWLQIPAINDYVNYNLLYLNERVKSQMDEKRYIHSINVGVMAKELATIHGADTQKALVAGTLHDITKRWSEEKSLSYLQKWLPELEQEPYPVWHSFTGYLHLQNDWLIKDQEILQAVFNHTVGAPNMGLLDKIVFCADKVSKERDYPGVEEYRKLVYKDLNQGFKALLKMQYDRALEKNGNDGIGAMLKNTYDYYITEGNE</sequence>
<dbReference type="GO" id="GO:0008803">
    <property type="term" value="F:bis(5'-nucleosyl)-tetraphosphatase (symmetrical) activity"/>
    <property type="evidence" value="ECO:0007669"/>
    <property type="project" value="UniProtKB-EC"/>
</dbReference>
<dbReference type="Gene3D" id="1.10.3210.10">
    <property type="entry name" value="Hypothetical protein af1432"/>
    <property type="match status" value="1"/>
</dbReference>
<dbReference type="NCBIfam" id="NF005519">
    <property type="entry name" value="PRK07152.1"/>
    <property type="match status" value="1"/>
</dbReference>
<evidence type="ECO:0000256" key="8">
    <source>
        <dbReference type="ARBA" id="ARBA00022801"/>
    </source>
</evidence>
<name>A0A291IRR3_9MOLU</name>
<keyword evidence="10" id="KW-0408">Iron</keyword>
<keyword evidence="8" id="KW-0378">Hydrolase</keyword>
<keyword evidence="3 14" id="KW-0662">Pyridine nucleotide biosynthesis</keyword>
<evidence type="ECO:0000256" key="5">
    <source>
        <dbReference type="ARBA" id="ARBA00022695"/>
    </source>
</evidence>
<comment type="catalytic activity">
    <reaction evidence="13">
        <text>P(1),P(4)-bis(5'-adenosyl) tetraphosphate + H2O = 2 ADP + 2 H(+)</text>
        <dbReference type="Rhea" id="RHEA:24252"/>
        <dbReference type="ChEBI" id="CHEBI:15377"/>
        <dbReference type="ChEBI" id="CHEBI:15378"/>
        <dbReference type="ChEBI" id="CHEBI:58141"/>
        <dbReference type="ChEBI" id="CHEBI:456216"/>
        <dbReference type="EC" id="3.6.1.41"/>
    </reaction>
</comment>
<keyword evidence="16" id="KW-1185">Reference proteome</keyword>
<evidence type="ECO:0000256" key="4">
    <source>
        <dbReference type="ARBA" id="ARBA00022679"/>
    </source>
</evidence>
<dbReference type="EMBL" id="CP023668">
    <property type="protein sequence ID" value="ATG97444.1"/>
    <property type="molecule type" value="Genomic_DNA"/>
</dbReference>
<keyword evidence="4 14" id="KW-0808">Transferase</keyword>
<keyword evidence="11 14" id="KW-0520">NAD</keyword>
<comment type="pathway">
    <text evidence="2 14">Cofactor biosynthesis; NAD(+) biosynthesis; deamido-NAD(+) from nicotinate D-ribonucleotide: step 1/1.</text>
</comment>
<evidence type="ECO:0000256" key="13">
    <source>
        <dbReference type="ARBA" id="ARBA00049417"/>
    </source>
</evidence>
<comment type="function">
    <text evidence="1 14">Catalyzes the reversible adenylation of nicotinate mononucleotide (NaMN) to nicotinic acid adenine dinucleotide (NaAD).</text>
</comment>
<accession>A0A291IRR3</accession>
<gene>
    <name evidence="14 15" type="primary">nadD</name>
    <name evidence="15" type="ORF">CP520_01565</name>
</gene>
<dbReference type="SMART" id="SM00471">
    <property type="entry name" value="HDc"/>
    <property type="match status" value="1"/>
</dbReference>
<dbReference type="NCBIfam" id="TIGR00488">
    <property type="entry name" value="bis(5'-nucleosyl)-tetraphosphatase (symmetrical) YqeK"/>
    <property type="match status" value="1"/>
</dbReference>
<evidence type="ECO:0000313" key="16">
    <source>
        <dbReference type="Proteomes" id="UP000232227"/>
    </source>
</evidence>
<reference evidence="15 16" key="1">
    <citation type="submission" date="2017-09" db="EMBL/GenBank/DDBJ databases">
        <title>SPAdes assembly of the Mesoplasma lactucae genome.</title>
        <authorList>
            <person name="Knight T.F."/>
            <person name="Rubinstein R."/>
            <person name="Citino T."/>
        </authorList>
    </citation>
    <scope>NUCLEOTIDE SEQUENCE [LARGE SCALE GENOMIC DNA]</scope>
    <source>
        <strain evidence="15 16">831-C4</strain>
    </source>
</reference>
<dbReference type="GO" id="GO:0009435">
    <property type="term" value="P:NAD+ biosynthetic process"/>
    <property type="evidence" value="ECO:0007669"/>
    <property type="project" value="UniProtKB-UniRule"/>
</dbReference>
<evidence type="ECO:0000256" key="3">
    <source>
        <dbReference type="ARBA" id="ARBA00022642"/>
    </source>
</evidence>
<dbReference type="CDD" id="cd02165">
    <property type="entry name" value="NMNAT"/>
    <property type="match status" value="1"/>
</dbReference>
<dbReference type="GO" id="GO:0046872">
    <property type="term" value="F:metal ion binding"/>
    <property type="evidence" value="ECO:0007669"/>
    <property type="project" value="UniProtKB-KW"/>
</dbReference>
<dbReference type="SUPFAM" id="SSF109604">
    <property type="entry name" value="HD-domain/PDEase-like"/>
    <property type="match status" value="1"/>
</dbReference>
<evidence type="ECO:0000256" key="1">
    <source>
        <dbReference type="ARBA" id="ARBA00002324"/>
    </source>
</evidence>
<dbReference type="AlphaFoldDB" id="A0A291IRR3"/>
<dbReference type="InterPro" id="IPR004821">
    <property type="entry name" value="Cyt_trans-like"/>
</dbReference>
<dbReference type="InterPro" id="IPR005248">
    <property type="entry name" value="NadD/NMNAT"/>
</dbReference>
<dbReference type="Pfam" id="PF01966">
    <property type="entry name" value="HD"/>
    <property type="match status" value="1"/>
</dbReference>
<evidence type="ECO:0000256" key="7">
    <source>
        <dbReference type="ARBA" id="ARBA00022741"/>
    </source>
</evidence>
<dbReference type="UniPathway" id="UPA00253">
    <property type="reaction ID" value="UER00332"/>
</dbReference>
<dbReference type="PANTHER" id="PTHR39321:SF3">
    <property type="entry name" value="PHOSPHOPANTETHEINE ADENYLYLTRANSFERASE"/>
    <property type="match status" value="1"/>
</dbReference>
<dbReference type="PANTHER" id="PTHR39321">
    <property type="entry name" value="NICOTINATE-NUCLEOTIDE ADENYLYLTRANSFERASE-RELATED"/>
    <property type="match status" value="1"/>
</dbReference>
<organism evidence="15 16">
    <name type="scientific">Mesoplasma lactucae ATCC 49193</name>
    <dbReference type="NCBI Taxonomy" id="81460"/>
    <lineage>
        <taxon>Bacteria</taxon>
        <taxon>Bacillati</taxon>
        <taxon>Mycoplasmatota</taxon>
        <taxon>Mollicutes</taxon>
        <taxon>Entomoplasmatales</taxon>
        <taxon>Entomoplasmataceae</taxon>
        <taxon>Mesoplasma</taxon>
    </lineage>
</organism>
<evidence type="ECO:0000256" key="12">
    <source>
        <dbReference type="ARBA" id="ARBA00048721"/>
    </source>
</evidence>
<evidence type="ECO:0000256" key="11">
    <source>
        <dbReference type="ARBA" id="ARBA00023027"/>
    </source>
</evidence>
<dbReference type="InterPro" id="IPR006674">
    <property type="entry name" value="HD_domain"/>
</dbReference>
<proteinExistence type="inferred from homology"/>
<dbReference type="Proteomes" id="UP000232227">
    <property type="component" value="Chromosome"/>
</dbReference>